<feature type="region of interest" description="Disordered" evidence="1">
    <location>
        <begin position="303"/>
        <end position="369"/>
    </location>
</feature>
<feature type="compositionally biased region" description="Basic and acidic residues" evidence="1">
    <location>
        <begin position="263"/>
        <end position="273"/>
    </location>
</feature>
<feature type="compositionally biased region" description="Pro residues" evidence="1">
    <location>
        <begin position="151"/>
        <end position="165"/>
    </location>
</feature>
<organism evidence="2 3">
    <name type="scientific">Madurella fahalii</name>
    <dbReference type="NCBI Taxonomy" id="1157608"/>
    <lineage>
        <taxon>Eukaryota</taxon>
        <taxon>Fungi</taxon>
        <taxon>Dikarya</taxon>
        <taxon>Ascomycota</taxon>
        <taxon>Pezizomycotina</taxon>
        <taxon>Sordariomycetes</taxon>
        <taxon>Sordariomycetidae</taxon>
        <taxon>Sordariales</taxon>
        <taxon>Sordariales incertae sedis</taxon>
        <taxon>Madurella</taxon>
    </lineage>
</organism>
<feature type="compositionally biased region" description="Polar residues" evidence="1">
    <location>
        <begin position="219"/>
        <end position="239"/>
    </location>
</feature>
<evidence type="ECO:0000256" key="1">
    <source>
        <dbReference type="SAM" id="MobiDB-lite"/>
    </source>
</evidence>
<feature type="region of interest" description="Disordered" evidence="1">
    <location>
        <begin position="214"/>
        <end position="244"/>
    </location>
</feature>
<accession>A0ABQ0GP12</accession>
<feature type="compositionally biased region" description="Polar residues" evidence="1">
    <location>
        <begin position="177"/>
        <end position="188"/>
    </location>
</feature>
<feature type="compositionally biased region" description="Polar residues" evidence="1">
    <location>
        <begin position="134"/>
        <end position="143"/>
    </location>
</feature>
<gene>
    <name evidence="2" type="ORF">MFIFM68171_09690</name>
</gene>
<sequence length="560" mass="62114">MGEGGAPSQYAVDLELRDAIKAQRSMFQRREEEDRKLLQVFGTWIKEKDGQEAKQSAGWVDGTTEGARLAQARTDNDAANNEYLNLRRYASEAVGEHDNRGESIYPDAQPVVETHPLALPKTLGRMRSIGELGNISTRGNRSPLSKHAPQLPTPLPEPQPQPKAPPSQKNYAKRASDSTQPTAGLSSSVEAVDGLGKLGGYFPRWNMQNCNLVARPKSTHGSGTDSETTRDLQASSKTSRPILDEASGCGFTAVKVKAVDKTRAVGKDEHQPETEQEEDFEIPARTSFPDTAINKILANVDTPAIRTPMSQSPRDLIGPPHGNQLDNAGNSEKRPKRKRNSSQTIPKLKPKKERTSALVSTGRLGRKPGEGDAHAIAAELVQLQSGAEVTQLLIANTAFTEDLEYDGYTSQDSYTGVDAMPDEWCLYQVKHLRRATNPSVTQYWHWIDGENMFEHEVLEDATPDNIKWGLLQDDFHLRISEIRNVTYAAKNNRIIIETIQTSGIEHRGDIMVEFKRDRTKKRFLAFISDKGIKLQKTAPKDVDGRWEGMQSDVLPADDSE</sequence>
<keyword evidence="3" id="KW-1185">Reference proteome</keyword>
<dbReference type="EMBL" id="BAAFSV010000005">
    <property type="protein sequence ID" value="GAB1319480.1"/>
    <property type="molecule type" value="Genomic_DNA"/>
</dbReference>
<feature type="region of interest" description="Disordered" evidence="1">
    <location>
        <begin position="263"/>
        <end position="287"/>
    </location>
</feature>
<feature type="region of interest" description="Disordered" evidence="1">
    <location>
        <begin position="133"/>
        <end position="188"/>
    </location>
</feature>
<dbReference type="GeneID" id="98180432"/>
<evidence type="ECO:0000313" key="2">
    <source>
        <dbReference type="EMBL" id="GAB1319480.1"/>
    </source>
</evidence>
<dbReference type="RefSeq" id="XP_070921210.1">
    <property type="nucleotide sequence ID" value="XM_071065109.1"/>
</dbReference>
<name>A0ABQ0GP12_9PEZI</name>
<comment type="caution">
    <text evidence="2">The sequence shown here is derived from an EMBL/GenBank/DDBJ whole genome shotgun (WGS) entry which is preliminary data.</text>
</comment>
<dbReference type="Proteomes" id="UP001628179">
    <property type="component" value="Unassembled WGS sequence"/>
</dbReference>
<reference evidence="2 3" key="1">
    <citation type="submission" date="2024-09" db="EMBL/GenBank/DDBJ databases">
        <title>Itraconazole resistance in Madurella fahalii resulting from another homologue of gene encoding cytochrome P450 14-alpha sterol demethylase (CYP51).</title>
        <authorList>
            <person name="Yoshioka I."/>
            <person name="Fahal A.H."/>
            <person name="Kaneko S."/>
            <person name="Yaguchi T."/>
        </authorList>
    </citation>
    <scope>NUCLEOTIDE SEQUENCE [LARGE SCALE GENOMIC DNA]</scope>
    <source>
        <strain evidence="2 3">IFM 68171</strain>
    </source>
</reference>
<proteinExistence type="predicted"/>
<protein>
    <submittedName>
        <fullName evidence="2">Uncharacterized protein</fullName>
    </submittedName>
</protein>
<evidence type="ECO:0000313" key="3">
    <source>
        <dbReference type="Proteomes" id="UP001628179"/>
    </source>
</evidence>